<keyword evidence="4 6" id="KW-0694">RNA-binding</keyword>
<dbReference type="PRINTS" id="PR00059">
    <property type="entry name" value="RIBOSOMALL6"/>
</dbReference>
<evidence type="ECO:0000256" key="5">
    <source>
        <dbReference type="RuleBase" id="RU003869"/>
    </source>
</evidence>
<dbReference type="PROSITE" id="PS00525">
    <property type="entry name" value="RIBOSOMAL_L6_1"/>
    <property type="match status" value="1"/>
</dbReference>
<keyword evidence="2 4" id="KW-0689">Ribosomal protein</keyword>
<dbReference type="AlphaFoldDB" id="A0A1F5KLF4"/>
<comment type="caution">
    <text evidence="8">The sequence shown here is derived from an EMBL/GenBank/DDBJ whole genome shotgun (WGS) entry which is preliminary data.</text>
</comment>
<dbReference type="InterPro" id="IPR000702">
    <property type="entry name" value="Ribosomal_uL6-like"/>
</dbReference>
<dbReference type="PANTHER" id="PTHR11655">
    <property type="entry name" value="60S/50S RIBOSOMAL PROTEIN L6/L9"/>
    <property type="match status" value="1"/>
</dbReference>
<dbReference type="PANTHER" id="PTHR11655:SF14">
    <property type="entry name" value="LARGE RIBOSOMAL SUBUNIT PROTEIN UL6M"/>
    <property type="match status" value="1"/>
</dbReference>
<comment type="function">
    <text evidence="4 6">This protein binds to the 23S rRNA, and is important in its secondary structure. It is located near the subunit interface in the base of the L7/L12 stalk, and near the tRNA binding site of the peptidyltransferase center.</text>
</comment>
<dbReference type="GO" id="GO:0019843">
    <property type="term" value="F:rRNA binding"/>
    <property type="evidence" value="ECO:0007669"/>
    <property type="project" value="UniProtKB-UniRule"/>
</dbReference>
<comment type="similarity">
    <text evidence="1 4 5">Belongs to the universal ribosomal protein uL6 family.</text>
</comment>
<accession>A0A1F5KLF4</accession>
<evidence type="ECO:0000256" key="3">
    <source>
        <dbReference type="ARBA" id="ARBA00023274"/>
    </source>
</evidence>
<evidence type="ECO:0000256" key="4">
    <source>
        <dbReference type="HAMAP-Rule" id="MF_01365"/>
    </source>
</evidence>
<sequence length="190" mass="20131">MSRIGDAPILISEGITIEKDGRSLVVNGPKGSLRMEISPDVKVEIQGNQIKISRTNDLPKIKAMHGLTRNLIANMITGVKEGWSKDLELVGVGFRAAGGGNKLTLNIGFSHPVEIDTPEGISFEVSDNTKIKVSGIDKQLVGQVTANIRSIKPPDVYKGKGIRYQGEYVRKKIGKAGKVGAGVGTAGGGK</sequence>
<dbReference type="InterPro" id="IPR002358">
    <property type="entry name" value="Ribosomal_uL6_CS"/>
</dbReference>
<dbReference type="STRING" id="1797785.A3B45_04910"/>
<evidence type="ECO:0000313" key="9">
    <source>
        <dbReference type="Proteomes" id="UP000178565"/>
    </source>
</evidence>
<protein>
    <recommendedName>
        <fullName evidence="4">Large ribosomal subunit protein uL6</fullName>
    </recommendedName>
</protein>
<dbReference type="InterPro" id="IPR036789">
    <property type="entry name" value="Ribosomal_uL6-like_a/b-dom_sf"/>
</dbReference>
<keyword evidence="3 4" id="KW-0687">Ribonucleoprotein</keyword>
<dbReference type="InterPro" id="IPR019906">
    <property type="entry name" value="Ribosomal_uL6_bac-type"/>
</dbReference>
<feature type="domain" description="Large ribosomal subunit protein uL6 alpha-beta" evidence="7">
    <location>
        <begin position="90"/>
        <end position="164"/>
    </location>
</feature>
<dbReference type="SUPFAM" id="SSF56053">
    <property type="entry name" value="Ribosomal protein L6"/>
    <property type="match status" value="2"/>
</dbReference>
<dbReference type="NCBIfam" id="TIGR03654">
    <property type="entry name" value="L6_bact"/>
    <property type="match status" value="1"/>
</dbReference>
<proteinExistence type="inferred from homology"/>
<dbReference type="PIRSF" id="PIRSF002162">
    <property type="entry name" value="Ribosomal_L6"/>
    <property type="match status" value="1"/>
</dbReference>
<evidence type="ECO:0000256" key="2">
    <source>
        <dbReference type="ARBA" id="ARBA00022980"/>
    </source>
</evidence>
<feature type="domain" description="Large ribosomal subunit protein uL6 alpha-beta" evidence="7">
    <location>
        <begin position="13"/>
        <end position="82"/>
    </location>
</feature>
<gene>
    <name evidence="4" type="primary">rplF</name>
    <name evidence="8" type="ORF">A3B45_04910</name>
</gene>
<dbReference type="Pfam" id="PF00347">
    <property type="entry name" value="Ribosomal_L6"/>
    <property type="match status" value="2"/>
</dbReference>
<evidence type="ECO:0000256" key="1">
    <source>
        <dbReference type="ARBA" id="ARBA00009356"/>
    </source>
</evidence>
<dbReference type="HAMAP" id="MF_01365_B">
    <property type="entry name" value="Ribosomal_uL6_B"/>
    <property type="match status" value="1"/>
</dbReference>
<evidence type="ECO:0000313" key="8">
    <source>
        <dbReference type="EMBL" id="OGE41694.1"/>
    </source>
</evidence>
<dbReference type="GO" id="GO:0002181">
    <property type="term" value="P:cytoplasmic translation"/>
    <property type="evidence" value="ECO:0007669"/>
    <property type="project" value="TreeGrafter"/>
</dbReference>
<dbReference type="Proteomes" id="UP000178565">
    <property type="component" value="Unassembled WGS sequence"/>
</dbReference>
<keyword evidence="4 6" id="KW-0699">rRNA-binding</keyword>
<comment type="subunit">
    <text evidence="4">Part of the 50S ribosomal subunit.</text>
</comment>
<reference evidence="8 9" key="1">
    <citation type="journal article" date="2016" name="Nat. Commun.">
        <title>Thousands of microbial genomes shed light on interconnected biogeochemical processes in an aquifer system.</title>
        <authorList>
            <person name="Anantharaman K."/>
            <person name="Brown C.T."/>
            <person name="Hug L.A."/>
            <person name="Sharon I."/>
            <person name="Castelle C.J."/>
            <person name="Probst A.J."/>
            <person name="Thomas B.C."/>
            <person name="Singh A."/>
            <person name="Wilkins M.J."/>
            <person name="Karaoz U."/>
            <person name="Brodie E.L."/>
            <person name="Williams K.H."/>
            <person name="Hubbard S.S."/>
            <person name="Banfield J.F."/>
        </authorList>
    </citation>
    <scope>NUCLEOTIDE SEQUENCE [LARGE SCALE GENOMIC DNA]</scope>
</reference>
<dbReference type="FunFam" id="3.90.930.12:FF:000001">
    <property type="entry name" value="50S ribosomal protein L6"/>
    <property type="match status" value="1"/>
</dbReference>
<organism evidence="8 9">
    <name type="scientific">Candidatus Daviesbacteria bacterium RIFCSPLOWO2_01_FULL_39_12</name>
    <dbReference type="NCBI Taxonomy" id="1797785"/>
    <lineage>
        <taxon>Bacteria</taxon>
        <taxon>Candidatus Daviesiibacteriota</taxon>
    </lineage>
</organism>
<evidence type="ECO:0000259" key="7">
    <source>
        <dbReference type="Pfam" id="PF00347"/>
    </source>
</evidence>
<dbReference type="EMBL" id="MFDM01000033">
    <property type="protein sequence ID" value="OGE41694.1"/>
    <property type="molecule type" value="Genomic_DNA"/>
</dbReference>
<dbReference type="GO" id="GO:0022625">
    <property type="term" value="C:cytosolic large ribosomal subunit"/>
    <property type="evidence" value="ECO:0007669"/>
    <property type="project" value="UniProtKB-UniRule"/>
</dbReference>
<dbReference type="InterPro" id="IPR020040">
    <property type="entry name" value="Ribosomal_uL6_a/b-dom"/>
</dbReference>
<name>A0A1F5KLF4_9BACT</name>
<dbReference type="GO" id="GO:0003735">
    <property type="term" value="F:structural constituent of ribosome"/>
    <property type="evidence" value="ECO:0007669"/>
    <property type="project" value="UniProtKB-UniRule"/>
</dbReference>
<dbReference type="Gene3D" id="3.90.930.12">
    <property type="entry name" value="Ribosomal protein L6, alpha-beta domain"/>
    <property type="match status" value="2"/>
</dbReference>
<evidence type="ECO:0000256" key="6">
    <source>
        <dbReference type="RuleBase" id="RU003870"/>
    </source>
</evidence>